<proteinExistence type="predicted"/>
<reference evidence="2 3" key="1">
    <citation type="submission" date="2018-11" db="EMBL/GenBank/DDBJ databases">
        <title>Genomic Encyclopedia of Type Strains, Phase IV (KMG-IV): sequencing the most valuable type-strain genomes for metagenomic binning, comparative biology and taxonomic classification.</title>
        <authorList>
            <person name="Goeker M."/>
        </authorList>
    </citation>
    <scope>NUCLEOTIDE SEQUENCE [LARGE SCALE GENOMIC DNA]</scope>
    <source>
        <strain evidence="2 3">DSM 22027</strain>
    </source>
</reference>
<dbReference type="GO" id="GO:0016887">
    <property type="term" value="F:ATP hydrolysis activity"/>
    <property type="evidence" value="ECO:0007669"/>
    <property type="project" value="InterPro"/>
</dbReference>
<dbReference type="InterPro" id="IPR048067">
    <property type="entry name" value="BREX_3_BrxF"/>
</dbReference>
<gene>
    <name evidence="2" type="ORF">EDC27_1870</name>
</gene>
<dbReference type="SUPFAM" id="SSF52540">
    <property type="entry name" value="P-loop containing nucleoside triphosphate hydrolases"/>
    <property type="match status" value="1"/>
</dbReference>
<dbReference type="Proteomes" id="UP000276223">
    <property type="component" value="Unassembled WGS sequence"/>
</dbReference>
<dbReference type="Pfam" id="PF00004">
    <property type="entry name" value="AAA"/>
    <property type="match status" value="1"/>
</dbReference>
<sequence length="194" mass="21438">MAESLADQIIEKIGQAAELYYRLVLLVAPAGSGKTAVLRDVHERTGSPLINVNLELSRRMLNLTERQRVLQLPGLLAQIVAASEADVVAPEREATCQAGVVLLDNIELLFDVSLKQDPLRLLQGLSRNKTVVAAWSGEIRNERRGLRSELGTPDNSSRITQSSSLYLVYATPDHPEYQRYPLRDLLVVNPKADA</sequence>
<dbReference type="Gene3D" id="3.40.50.300">
    <property type="entry name" value="P-loop containing nucleotide triphosphate hydrolases"/>
    <property type="match status" value="1"/>
</dbReference>
<dbReference type="OrthoDB" id="7503064at2"/>
<accession>A0A3N1UW87</accession>
<keyword evidence="3" id="KW-1185">Reference proteome</keyword>
<comment type="caution">
    <text evidence="2">The sequence shown here is derived from an EMBL/GenBank/DDBJ whole genome shotgun (WGS) entry which is preliminary data.</text>
</comment>
<evidence type="ECO:0000259" key="1">
    <source>
        <dbReference type="Pfam" id="PF00004"/>
    </source>
</evidence>
<dbReference type="AlphaFoldDB" id="A0A3N1UW87"/>
<dbReference type="NCBIfam" id="NF033453">
    <property type="entry name" value="BREX_3_BrxF"/>
    <property type="match status" value="1"/>
</dbReference>
<protein>
    <submittedName>
        <fullName evidence="2">ATPase family protein associated with various cellular activities (AAA)</fullName>
    </submittedName>
</protein>
<dbReference type="GO" id="GO:0005524">
    <property type="term" value="F:ATP binding"/>
    <property type="evidence" value="ECO:0007669"/>
    <property type="project" value="InterPro"/>
</dbReference>
<evidence type="ECO:0000313" key="2">
    <source>
        <dbReference type="EMBL" id="ROQ92181.1"/>
    </source>
</evidence>
<dbReference type="InterPro" id="IPR027417">
    <property type="entry name" value="P-loop_NTPase"/>
</dbReference>
<feature type="domain" description="ATPase AAA-type core" evidence="1">
    <location>
        <begin position="24"/>
        <end position="112"/>
    </location>
</feature>
<evidence type="ECO:0000313" key="3">
    <source>
        <dbReference type="Proteomes" id="UP000276223"/>
    </source>
</evidence>
<dbReference type="InterPro" id="IPR003959">
    <property type="entry name" value="ATPase_AAA_core"/>
</dbReference>
<dbReference type="EMBL" id="RJVA01000012">
    <property type="protein sequence ID" value="ROQ92181.1"/>
    <property type="molecule type" value="Genomic_DNA"/>
</dbReference>
<organism evidence="2 3">
    <name type="scientific">Desulfosoma caldarium</name>
    <dbReference type="NCBI Taxonomy" id="610254"/>
    <lineage>
        <taxon>Bacteria</taxon>
        <taxon>Pseudomonadati</taxon>
        <taxon>Thermodesulfobacteriota</taxon>
        <taxon>Syntrophobacteria</taxon>
        <taxon>Syntrophobacterales</taxon>
        <taxon>Syntrophobacteraceae</taxon>
        <taxon>Desulfosoma</taxon>
    </lineage>
</organism>
<name>A0A3N1UW87_9BACT</name>
<dbReference type="RefSeq" id="WP_123290545.1">
    <property type="nucleotide sequence ID" value="NZ_RJVA01000012.1"/>
</dbReference>